<evidence type="ECO:0000256" key="2">
    <source>
        <dbReference type="ARBA" id="ARBA00022473"/>
    </source>
</evidence>
<feature type="compositionally biased region" description="Polar residues" evidence="9">
    <location>
        <begin position="505"/>
        <end position="517"/>
    </location>
</feature>
<dbReference type="GO" id="GO:0070935">
    <property type="term" value="P:3'-UTR-mediated mRNA stabilization"/>
    <property type="evidence" value="ECO:0007669"/>
    <property type="project" value="TreeGrafter"/>
</dbReference>
<dbReference type="GO" id="GO:0051321">
    <property type="term" value="P:meiotic cell cycle"/>
    <property type="evidence" value="ECO:0007669"/>
    <property type="project" value="UniProtKB-ARBA"/>
</dbReference>
<evidence type="ECO:0000259" key="10">
    <source>
        <dbReference type="PROSITE" id="PS50102"/>
    </source>
</evidence>
<dbReference type="InterPro" id="IPR012677">
    <property type="entry name" value="Nucleotide-bd_a/b_plait_sf"/>
</dbReference>
<dbReference type="PANTHER" id="PTHR11176">
    <property type="entry name" value="BOULE-RELATED"/>
    <property type="match status" value="1"/>
</dbReference>
<proteinExistence type="predicted"/>
<accession>A0A504YWT9</accession>
<evidence type="ECO:0000256" key="4">
    <source>
        <dbReference type="ARBA" id="ARBA00022782"/>
    </source>
</evidence>
<evidence type="ECO:0000256" key="5">
    <source>
        <dbReference type="ARBA" id="ARBA00022845"/>
    </source>
</evidence>
<dbReference type="Proteomes" id="UP000316759">
    <property type="component" value="Unassembled WGS sequence"/>
</dbReference>
<dbReference type="GO" id="GO:0003730">
    <property type="term" value="F:mRNA 3'-UTR binding"/>
    <property type="evidence" value="ECO:0007669"/>
    <property type="project" value="TreeGrafter"/>
</dbReference>
<organism evidence="11 12">
    <name type="scientific">Fasciola gigantica</name>
    <name type="common">Giant liver fluke</name>
    <dbReference type="NCBI Taxonomy" id="46835"/>
    <lineage>
        <taxon>Eukaryota</taxon>
        <taxon>Metazoa</taxon>
        <taxon>Spiralia</taxon>
        <taxon>Lophotrochozoa</taxon>
        <taxon>Platyhelminthes</taxon>
        <taxon>Trematoda</taxon>
        <taxon>Digenea</taxon>
        <taxon>Plagiorchiida</taxon>
        <taxon>Echinostomata</taxon>
        <taxon>Echinostomatoidea</taxon>
        <taxon>Fasciolidae</taxon>
        <taxon>Fasciola</taxon>
    </lineage>
</organism>
<name>A0A504YWT9_FASGI</name>
<dbReference type="GO" id="GO:0045948">
    <property type="term" value="P:positive regulation of translational initiation"/>
    <property type="evidence" value="ECO:0007669"/>
    <property type="project" value="TreeGrafter"/>
</dbReference>
<evidence type="ECO:0000256" key="7">
    <source>
        <dbReference type="ARBA" id="ARBA00022884"/>
    </source>
</evidence>
<gene>
    <name evidence="11" type="ORF">FGIG_09130</name>
</gene>
<evidence type="ECO:0000256" key="1">
    <source>
        <dbReference type="ARBA" id="ARBA00004496"/>
    </source>
</evidence>
<dbReference type="PROSITE" id="PS50102">
    <property type="entry name" value="RRM"/>
    <property type="match status" value="1"/>
</dbReference>
<comment type="caution">
    <text evidence="11">The sequence shown here is derived from an EMBL/GenBank/DDBJ whole genome shotgun (WGS) entry which is preliminary data.</text>
</comment>
<reference evidence="11 12" key="1">
    <citation type="submission" date="2019-04" db="EMBL/GenBank/DDBJ databases">
        <title>Annotation for the trematode Fasciola gigantica.</title>
        <authorList>
            <person name="Choi Y.-J."/>
        </authorList>
    </citation>
    <scope>NUCLEOTIDE SEQUENCE [LARGE SCALE GENOMIC DNA]</scope>
    <source>
        <strain evidence="11">Uganda_cow_1</strain>
    </source>
</reference>
<dbReference type="EMBL" id="SUNJ01003988">
    <property type="protein sequence ID" value="TPP64816.1"/>
    <property type="molecule type" value="Genomic_DNA"/>
</dbReference>
<evidence type="ECO:0000256" key="8">
    <source>
        <dbReference type="PROSITE-ProRule" id="PRU00176"/>
    </source>
</evidence>
<evidence type="ECO:0000313" key="12">
    <source>
        <dbReference type="Proteomes" id="UP000316759"/>
    </source>
</evidence>
<dbReference type="PANTHER" id="PTHR11176:SF57">
    <property type="entry name" value="PROTEIN BOULE"/>
    <property type="match status" value="1"/>
</dbReference>
<dbReference type="SUPFAM" id="SSF54928">
    <property type="entry name" value="RNA-binding domain, RBD"/>
    <property type="match status" value="1"/>
</dbReference>
<dbReference type="AlphaFoldDB" id="A0A504YWT9"/>
<dbReference type="InterPro" id="IPR034988">
    <property type="entry name" value="DAZ_BOULE_RRM"/>
</dbReference>
<dbReference type="Gene3D" id="3.30.70.330">
    <property type="match status" value="1"/>
</dbReference>
<protein>
    <submittedName>
        <fullName evidence="11">Protein boule</fullName>
    </submittedName>
</protein>
<dbReference type="GO" id="GO:0030154">
    <property type="term" value="P:cell differentiation"/>
    <property type="evidence" value="ECO:0007669"/>
    <property type="project" value="UniProtKB-KW"/>
</dbReference>
<dbReference type="Pfam" id="PF00076">
    <property type="entry name" value="RRM_1"/>
    <property type="match status" value="1"/>
</dbReference>
<keyword evidence="2" id="KW-0217">Developmental protein</keyword>
<feature type="domain" description="RRM" evidence="10">
    <location>
        <begin position="43"/>
        <end position="124"/>
    </location>
</feature>
<dbReference type="STRING" id="46835.A0A504YWT9"/>
<keyword evidence="6" id="KW-0744">Spermatogenesis</keyword>
<keyword evidence="4" id="KW-0221">Differentiation</keyword>
<dbReference type="OrthoDB" id="762982at2759"/>
<dbReference type="SMART" id="SM00360">
    <property type="entry name" value="RRM"/>
    <property type="match status" value="1"/>
</dbReference>
<evidence type="ECO:0000313" key="11">
    <source>
        <dbReference type="EMBL" id="TPP64816.1"/>
    </source>
</evidence>
<dbReference type="GO" id="GO:0005737">
    <property type="term" value="C:cytoplasm"/>
    <property type="evidence" value="ECO:0007669"/>
    <property type="project" value="UniProtKB-SubCell"/>
</dbReference>
<feature type="region of interest" description="Disordered" evidence="9">
    <location>
        <begin position="489"/>
        <end position="517"/>
    </location>
</feature>
<evidence type="ECO:0000256" key="9">
    <source>
        <dbReference type="SAM" id="MobiDB-lite"/>
    </source>
</evidence>
<keyword evidence="7 8" id="KW-0694">RNA-binding</keyword>
<dbReference type="InterPro" id="IPR000504">
    <property type="entry name" value="RRM_dom"/>
</dbReference>
<dbReference type="GO" id="GO:0008494">
    <property type="term" value="F:translation activator activity"/>
    <property type="evidence" value="ECO:0007669"/>
    <property type="project" value="TreeGrafter"/>
</dbReference>
<dbReference type="InterPro" id="IPR035979">
    <property type="entry name" value="RBD_domain_sf"/>
</dbReference>
<dbReference type="FunFam" id="3.30.70.330:FF:000167">
    <property type="entry name" value="protein boule-like isoform X1"/>
    <property type="match status" value="1"/>
</dbReference>
<dbReference type="CDD" id="cd12412">
    <property type="entry name" value="RRM_DAZL_BOULE"/>
    <property type="match status" value="1"/>
</dbReference>
<comment type="subcellular location">
    <subcellularLocation>
        <location evidence="1">Cytoplasm</location>
    </subcellularLocation>
</comment>
<keyword evidence="3" id="KW-0963">Cytoplasm</keyword>
<evidence type="ECO:0000256" key="6">
    <source>
        <dbReference type="ARBA" id="ARBA00022871"/>
    </source>
</evidence>
<keyword evidence="5" id="KW-0810">Translation regulation</keyword>
<sequence>MSQQLHQKPQETFAFPMSSIALTTLHPATQGVPLPKIGTLIPNRIFVGGINSNVTTTEDELRSFFSVFGPIKDVKVIYDKSGLSKGSYGFVTFEDQETAEAIIKNGAETLIFKERKLNIGYAVRKQHILPKQEVGSTLLLAHNPCNLSNGLQLFQFCPHDSVITMNPSAVCYPATVMITPNMGSHDLCTIFSGAMHNTTQSMQNATSVVKPGATPCTTKGMVCPHLAPTTRSIPLGCTVMSNRTAGHSVCIPGGTRLASEQCDTKTIIVDSALHSPGHNGNQNEPKQDIRLLDSKMRSILQQMPNGRSSVPTEVNGPWIESHGRCSDPNLAKSFTESMCQNGRHKSDSLGHPFYGVSKATSPVTSSVHFTENHLSGPSSSNTQPTDNTVITCCPVTSHVTTTPIVTRSTSFTDRQPNRMNIPGDSARNGINRLQSDCVLRNGASKDSAVGTDVTPIGGGSAIRSQASNFELKLEPIIFTNVVSERQESWANGTQLSHGKEEFGPKSQTRTDMQNQSGNVSARCLDHMLRQYQWPPCYNSESSHDRGQNLTNTNIGECIRMGSTLQCVSGSGIVDACSTRISQMNGQNERYCNVKTADEHDKCIRRFLMDNMLSEKSINLDIPGRMIIERNTVHNNFTQFGRSSNVICDDDRTQYQFSGPTQQFVNKSNFTDGERFYYSQSFAPSSGHKGCLADDGTERFYEDDIRHTDLDDLLFDRKTPGVQATNGDPLTKMYEPSEDAVSRENCTDPFALMPATEIETMPAEKLESTELRTNSLTTTACGDISKQRST</sequence>
<dbReference type="GO" id="GO:0007283">
    <property type="term" value="P:spermatogenesis"/>
    <property type="evidence" value="ECO:0007669"/>
    <property type="project" value="UniProtKB-KW"/>
</dbReference>
<evidence type="ECO:0000256" key="3">
    <source>
        <dbReference type="ARBA" id="ARBA00022490"/>
    </source>
</evidence>
<keyword evidence="12" id="KW-1185">Reference proteome</keyword>